<reference evidence="9 10" key="1">
    <citation type="journal article" date="2010" name="Stand. Genomic Sci.">
        <title>Complete genome sequence of Arcanobacterium haemolyticum type strain (11018).</title>
        <authorList>
            <person name="Yasawong M."/>
            <person name="Teshima H."/>
            <person name="Lapidus A."/>
            <person name="Nolan M."/>
            <person name="Lucas S."/>
            <person name="Glavina Del Rio T."/>
            <person name="Tice H."/>
            <person name="Cheng J."/>
            <person name="Bruce D."/>
            <person name="Detter C."/>
            <person name="Tapia R."/>
            <person name="Han C."/>
            <person name="Goodwin L."/>
            <person name="Pitluck S."/>
            <person name="Liolios K."/>
            <person name="Ivanova N."/>
            <person name="Mavromatis K."/>
            <person name="Mikhailova N."/>
            <person name="Pati A."/>
            <person name="Chen A."/>
            <person name="Palaniappan K."/>
            <person name="Land M."/>
            <person name="Hauser L."/>
            <person name="Chang Y."/>
            <person name="Jeffries C."/>
            <person name="Rohde M."/>
            <person name="Sikorski J."/>
            <person name="Pukall R."/>
            <person name="Goker M."/>
            <person name="Woyke T."/>
            <person name="Bristow J."/>
            <person name="Eisen J."/>
            <person name="Markowitz V."/>
            <person name="Hugenholtz P."/>
            <person name="Kyrpides N."/>
            <person name="Klenk H."/>
        </authorList>
    </citation>
    <scope>NUCLEOTIDE SEQUENCE [LARGE SCALE GENOMIC DNA]</scope>
    <source>
        <strain evidence="10">ATCC 9345 / DSM 20595 / CCUG 17215 / LMG 16163 / NBRC 15585 / NCTC 8452 / 11018</strain>
    </source>
</reference>
<dbReference type="Pfam" id="PF09335">
    <property type="entry name" value="VTT_dom"/>
    <property type="match status" value="1"/>
</dbReference>
<evidence type="ECO:0000256" key="6">
    <source>
        <dbReference type="ARBA" id="ARBA00023136"/>
    </source>
</evidence>
<dbReference type="AlphaFoldDB" id="D7BPA6"/>
<feature type="transmembrane region" description="Helical" evidence="7">
    <location>
        <begin position="147"/>
        <end position="169"/>
    </location>
</feature>
<comment type="subcellular location">
    <subcellularLocation>
        <location evidence="1 7">Cell membrane</location>
        <topology evidence="1 7">Multi-pass membrane protein</topology>
    </subcellularLocation>
</comment>
<keyword evidence="10" id="KW-1185">Reference proteome</keyword>
<proteinExistence type="inferred from homology"/>
<feature type="transmembrane region" description="Helical" evidence="7">
    <location>
        <begin position="181"/>
        <end position="199"/>
    </location>
</feature>
<accession>D7BPA6</accession>
<feature type="transmembrane region" description="Helical" evidence="7">
    <location>
        <begin position="20"/>
        <end position="43"/>
    </location>
</feature>
<dbReference type="PANTHER" id="PTHR30353">
    <property type="entry name" value="INNER MEMBRANE PROTEIN DEDA-RELATED"/>
    <property type="match status" value="1"/>
</dbReference>
<gene>
    <name evidence="9" type="ordered locus">Arch_1035</name>
</gene>
<dbReference type="Proteomes" id="UP000000376">
    <property type="component" value="Chromosome"/>
</dbReference>
<dbReference type="GO" id="GO:0005886">
    <property type="term" value="C:plasma membrane"/>
    <property type="evidence" value="ECO:0007669"/>
    <property type="project" value="UniProtKB-SubCell"/>
</dbReference>
<evidence type="ECO:0000313" key="10">
    <source>
        <dbReference type="Proteomes" id="UP000000376"/>
    </source>
</evidence>
<evidence type="ECO:0000259" key="8">
    <source>
        <dbReference type="Pfam" id="PF09335"/>
    </source>
</evidence>
<feature type="transmembrane region" description="Helical" evidence="7">
    <location>
        <begin position="63"/>
        <end position="84"/>
    </location>
</feature>
<evidence type="ECO:0000256" key="4">
    <source>
        <dbReference type="ARBA" id="ARBA00022692"/>
    </source>
</evidence>
<dbReference type="InterPro" id="IPR032816">
    <property type="entry name" value="VTT_dom"/>
</dbReference>
<evidence type="ECO:0000256" key="5">
    <source>
        <dbReference type="ARBA" id="ARBA00022989"/>
    </source>
</evidence>
<dbReference type="OrthoDB" id="9813426at2"/>
<dbReference type="eggNOG" id="COG0586">
    <property type="taxonomic scope" value="Bacteria"/>
</dbReference>
<keyword evidence="4 7" id="KW-0812">Transmembrane</keyword>
<name>D7BPA6_ARCHD</name>
<sequence>MEWIHQLMAQLDVAALLQSLGPWVLFGIGIIVFIESGVLFPFLPGDSLLVTAAALRHELNLSVWSLLIVAILAAIAGDQIGFWLGHRFGRGLFKEDAKVLSMKHLHETEAFFHKWGPLALVLGRFVPIVRTFVPVSAGTANMHYKKFVGWNISGAIIWVFLMTAVGVVLGNIPGVTKSIEGIMLLIVFISVLPIIFAAWRKRVENKRIERESDHPCEAR</sequence>
<evidence type="ECO:0000256" key="1">
    <source>
        <dbReference type="ARBA" id="ARBA00004651"/>
    </source>
</evidence>
<dbReference type="InterPro" id="IPR032818">
    <property type="entry name" value="DedA-like"/>
</dbReference>
<feature type="domain" description="VTT" evidence="8">
    <location>
        <begin position="43"/>
        <end position="166"/>
    </location>
</feature>
<keyword evidence="6 7" id="KW-0472">Membrane</keyword>
<evidence type="ECO:0000256" key="2">
    <source>
        <dbReference type="ARBA" id="ARBA00010792"/>
    </source>
</evidence>
<dbReference type="KEGG" id="ahe:Arch_1035"/>
<evidence type="ECO:0000313" key="9">
    <source>
        <dbReference type="EMBL" id="ADH92755.1"/>
    </source>
</evidence>
<keyword evidence="5 7" id="KW-1133">Transmembrane helix</keyword>
<dbReference type="STRING" id="644284.Arch_1035"/>
<organism evidence="9 10">
    <name type="scientific">Arcanobacterium haemolyticum (strain ATCC 9345 / DSM 20595 / CCM 5947 / CCUG 17215 / LMG 16163 / NBRC 15585 / NCTC 8452 / 11018)</name>
    <dbReference type="NCBI Taxonomy" id="644284"/>
    <lineage>
        <taxon>Bacteria</taxon>
        <taxon>Bacillati</taxon>
        <taxon>Actinomycetota</taxon>
        <taxon>Actinomycetes</taxon>
        <taxon>Actinomycetales</taxon>
        <taxon>Actinomycetaceae</taxon>
        <taxon>Arcanobacterium</taxon>
    </lineage>
</organism>
<evidence type="ECO:0000256" key="3">
    <source>
        <dbReference type="ARBA" id="ARBA00022475"/>
    </source>
</evidence>
<comment type="similarity">
    <text evidence="2 7">Belongs to the DedA family.</text>
</comment>
<protein>
    <submittedName>
        <fullName evidence="9">SNARE associated Golgi protein-like protein</fullName>
    </submittedName>
</protein>
<dbReference type="HOGENOM" id="CLU_044208_6_0_11"/>
<dbReference type="RefSeq" id="WP_013170251.1">
    <property type="nucleotide sequence ID" value="NC_014218.1"/>
</dbReference>
<dbReference type="EMBL" id="CP002045">
    <property type="protein sequence ID" value="ADH92755.1"/>
    <property type="molecule type" value="Genomic_DNA"/>
</dbReference>
<dbReference type="PANTHER" id="PTHR30353:SF0">
    <property type="entry name" value="TRANSMEMBRANE PROTEIN"/>
    <property type="match status" value="1"/>
</dbReference>
<keyword evidence="3 7" id="KW-1003">Cell membrane</keyword>
<evidence type="ECO:0000256" key="7">
    <source>
        <dbReference type="RuleBase" id="RU367016"/>
    </source>
</evidence>